<dbReference type="InterPro" id="IPR036868">
    <property type="entry name" value="TusA-like_sf"/>
</dbReference>
<keyword evidence="3" id="KW-1185">Reference proteome</keyword>
<dbReference type="SUPFAM" id="SSF64307">
    <property type="entry name" value="SirA-like"/>
    <property type="match status" value="1"/>
</dbReference>
<dbReference type="STRING" id="897.B2D07_17465"/>
<reference evidence="2 3" key="1">
    <citation type="journal article" date="2013" name="Genome Announc.">
        <title>Draft genome sequences for three mercury-methylating, sulfate-reducing bacteria.</title>
        <authorList>
            <person name="Brown S.D."/>
            <person name="Hurt R.A.Jr."/>
            <person name="Gilmour C.C."/>
            <person name="Elias D.A."/>
        </authorList>
    </citation>
    <scope>NUCLEOTIDE SEQUENCE [LARGE SCALE GENOMIC DNA]</scope>
    <source>
        <strain evidence="2 3">DSM 2059</strain>
    </source>
</reference>
<dbReference type="OrthoDB" id="5432785at2"/>
<evidence type="ECO:0008006" key="4">
    <source>
        <dbReference type="Google" id="ProtNLM"/>
    </source>
</evidence>
<proteinExistence type="predicted"/>
<dbReference type="RefSeq" id="WP_020877453.1">
    <property type="nucleotide sequence ID" value="NZ_ATHJ01000091.1"/>
</dbReference>
<feature type="region of interest" description="Disordered" evidence="1">
    <location>
        <begin position="79"/>
        <end position="102"/>
    </location>
</feature>
<protein>
    <recommendedName>
        <fullName evidence="4">SirA-like domain-containing protein</fullName>
    </recommendedName>
</protein>
<gene>
    <name evidence="2" type="ORF">dsmv_2696</name>
</gene>
<evidence type="ECO:0000313" key="3">
    <source>
        <dbReference type="Proteomes" id="UP000014977"/>
    </source>
</evidence>
<accession>S7TPP5</accession>
<name>S7TPP5_DESML</name>
<dbReference type="EMBL" id="ATHJ01000091">
    <property type="protein sequence ID" value="EPR39192.1"/>
    <property type="molecule type" value="Genomic_DNA"/>
</dbReference>
<organism evidence="2 3">
    <name type="scientific">Desulfococcus multivorans DSM 2059</name>
    <dbReference type="NCBI Taxonomy" id="1121405"/>
    <lineage>
        <taxon>Bacteria</taxon>
        <taxon>Pseudomonadati</taxon>
        <taxon>Thermodesulfobacteriota</taxon>
        <taxon>Desulfobacteria</taxon>
        <taxon>Desulfobacterales</taxon>
        <taxon>Desulfococcaceae</taxon>
        <taxon>Desulfococcus</taxon>
    </lineage>
</organism>
<evidence type="ECO:0000313" key="2">
    <source>
        <dbReference type="EMBL" id="EPR39192.1"/>
    </source>
</evidence>
<dbReference type="Gene3D" id="3.30.110.40">
    <property type="entry name" value="TusA-like domain"/>
    <property type="match status" value="1"/>
</dbReference>
<dbReference type="AlphaFoldDB" id="S7TPP5"/>
<evidence type="ECO:0000256" key="1">
    <source>
        <dbReference type="SAM" id="MobiDB-lite"/>
    </source>
</evidence>
<sequence length="102" mass="11305">MERPPDYIIDVKGIFSPFTLLKISRVFKGMAPGDTLEIRECDPETRSDLLRILPPETRRLGIDDAGGEGAAARCRIRVSKTAVPERTPPVEHPTPSQKGPIR</sequence>
<dbReference type="Proteomes" id="UP000014977">
    <property type="component" value="Unassembled WGS sequence"/>
</dbReference>
<comment type="caution">
    <text evidence="2">The sequence shown here is derived from an EMBL/GenBank/DDBJ whole genome shotgun (WGS) entry which is preliminary data.</text>
</comment>